<comment type="function">
    <text evidence="5">Catalyzes the phosphorylation of the 3'-hydroxyl group of dephosphocoenzyme A to form coenzyme A.</text>
</comment>
<keyword evidence="3 5" id="KW-0067">ATP-binding</keyword>
<dbReference type="NCBIfam" id="TIGR00152">
    <property type="entry name" value="dephospho-CoA kinase"/>
    <property type="match status" value="1"/>
</dbReference>
<organism evidence="7 8">
    <name type="scientific">Adhaeribacter arboris</name>
    <dbReference type="NCBI Taxonomy" id="2072846"/>
    <lineage>
        <taxon>Bacteria</taxon>
        <taxon>Pseudomonadati</taxon>
        <taxon>Bacteroidota</taxon>
        <taxon>Cytophagia</taxon>
        <taxon>Cytophagales</taxon>
        <taxon>Hymenobacteraceae</taxon>
        <taxon>Adhaeribacter</taxon>
    </lineage>
</organism>
<evidence type="ECO:0000256" key="2">
    <source>
        <dbReference type="ARBA" id="ARBA00022741"/>
    </source>
</evidence>
<keyword evidence="4 5" id="KW-0173">Coenzyme A biosynthesis</keyword>
<comment type="pathway">
    <text evidence="5">Cofactor biosynthesis; coenzyme A biosynthesis; CoA from (R)-pantothenate: step 5/5.</text>
</comment>
<reference evidence="7 8" key="1">
    <citation type="submission" date="2018-03" db="EMBL/GenBank/DDBJ databases">
        <title>Adhaeribacter sp. HMF7605 Genome sequencing and assembly.</title>
        <authorList>
            <person name="Kang H."/>
            <person name="Kang J."/>
            <person name="Cha I."/>
            <person name="Kim H."/>
            <person name="Joh K."/>
        </authorList>
    </citation>
    <scope>NUCLEOTIDE SEQUENCE [LARGE SCALE GENOMIC DNA]</scope>
    <source>
        <strain evidence="7 8">HMF7605</strain>
    </source>
</reference>
<name>A0A2T2YEL2_9BACT</name>
<dbReference type="GO" id="GO:0005737">
    <property type="term" value="C:cytoplasm"/>
    <property type="evidence" value="ECO:0007669"/>
    <property type="project" value="UniProtKB-SubCell"/>
</dbReference>
<evidence type="ECO:0000256" key="5">
    <source>
        <dbReference type="HAMAP-Rule" id="MF_00376"/>
    </source>
</evidence>
<dbReference type="GO" id="GO:0004140">
    <property type="term" value="F:dephospho-CoA kinase activity"/>
    <property type="evidence" value="ECO:0007669"/>
    <property type="project" value="UniProtKB-UniRule"/>
</dbReference>
<dbReference type="Pfam" id="PF01121">
    <property type="entry name" value="CoaE"/>
    <property type="match status" value="1"/>
</dbReference>
<dbReference type="Proteomes" id="UP000240357">
    <property type="component" value="Unassembled WGS sequence"/>
</dbReference>
<protein>
    <recommendedName>
        <fullName evidence="5 6">Dephospho-CoA kinase</fullName>
        <ecNumber evidence="5 6">2.7.1.24</ecNumber>
    </recommendedName>
    <alternativeName>
        <fullName evidence="5">Dephosphocoenzyme A kinase</fullName>
    </alternativeName>
</protein>
<dbReference type="UniPathway" id="UPA00241">
    <property type="reaction ID" value="UER00356"/>
</dbReference>
<comment type="similarity">
    <text evidence="1 5">Belongs to the CoaE family.</text>
</comment>
<dbReference type="PROSITE" id="PS51219">
    <property type="entry name" value="DPCK"/>
    <property type="match status" value="1"/>
</dbReference>
<dbReference type="AlphaFoldDB" id="A0A2T2YEL2"/>
<dbReference type="CDD" id="cd02022">
    <property type="entry name" value="DPCK"/>
    <property type="match status" value="1"/>
</dbReference>
<keyword evidence="8" id="KW-1185">Reference proteome</keyword>
<sequence>MLKVGITGGIGSGKSLICRFFELLNIPVYDSDYRAKWVMQHHLGLRQELLDAFGLQAFDGETGQLNRKYLAQLVFNNPEKLTLLNNLVHPRVKQDFIDWADSQTNVSYLIKEAALMYETEAHKQVDKMVLVIAPIPLRLARTQKRDPHRTIADVEAIMQKQLDDSEKLKKADFVIYNDEQQLVIPQVLAIHAQLLALAPNFTAGINLL</sequence>
<dbReference type="PANTHER" id="PTHR10695:SF46">
    <property type="entry name" value="BIFUNCTIONAL COENZYME A SYNTHASE-RELATED"/>
    <property type="match status" value="1"/>
</dbReference>
<dbReference type="GO" id="GO:0005524">
    <property type="term" value="F:ATP binding"/>
    <property type="evidence" value="ECO:0007669"/>
    <property type="project" value="UniProtKB-UniRule"/>
</dbReference>
<dbReference type="EC" id="2.7.1.24" evidence="5 6"/>
<dbReference type="Gene3D" id="3.40.50.300">
    <property type="entry name" value="P-loop containing nucleotide triphosphate hydrolases"/>
    <property type="match status" value="1"/>
</dbReference>
<dbReference type="HAMAP" id="MF_00376">
    <property type="entry name" value="Dephospho_CoA_kinase"/>
    <property type="match status" value="1"/>
</dbReference>
<dbReference type="GO" id="GO:0015937">
    <property type="term" value="P:coenzyme A biosynthetic process"/>
    <property type="evidence" value="ECO:0007669"/>
    <property type="project" value="UniProtKB-UniRule"/>
</dbReference>
<dbReference type="RefSeq" id="WP_106929092.1">
    <property type="nucleotide sequence ID" value="NZ_PYFT01000001.1"/>
</dbReference>
<dbReference type="EMBL" id="PYFT01000001">
    <property type="protein sequence ID" value="PSR53942.1"/>
    <property type="molecule type" value="Genomic_DNA"/>
</dbReference>
<evidence type="ECO:0000256" key="1">
    <source>
        <dbReference type="ARBA" id="ARBA00009018"/>
    </source>
</evidence>
<keyword evidence="5" id="KW-0963">Cytoplasm</keyword>
<keyword evidence="5" id="KW-0808">Transferase</keyword>
<comment type="catalytic activity">
    <reaction evidence="5">
        <text>3'-dephospho-CoA + ATP = ADP + CoA + H(+)</text>
        <dbReference type="Rhea" id="RHEA:18245"/>
        <dbReference type="ChEBI" id="CHEBI:15378"/>
        <dbReference type="ChEBI" id="CHEBI:30616"/>
        <dbReference type="ChEBI" id="CHEBI:57287"/>
        <dbReference type="ChEBI" id="CHEBI:57328"/>
        <dbReference type="ChEBI" id="CHEBI:456216"/>
        <dbReference type="EC" id="2.7.1.24"/>
    </reaction>
</comment>
<dbReference type="PANTHER" id="PTHR10695">
    <property type="entry name" value="DEPHOSPHO-COA KINASE-RELATED"/>
    <property type="match status" value="1"/>
</dbReference>
<dbReference type="InterPro" id="IPR001977">
    <property type="entry name" value="Depp_CoAkinase"/>
</dbReference>
<proteinExistence type="inferred from homology"/>
<keyword evidence="5 7" id="KW-0418">Kinase</keyword>
<comment type="subcellular location">
    <subcellularLocation>
        <location evidence="5">Cytoplasm</location>
    </subcellularLocation>
</comment>
<evidence type="ECO:0000256" key="6">
    <source>
        <dbReference type="NCBIfam" id="TIGR00152"/>
    </source>
</evidence>
<accession>A0A2T2YEL2</accession>
<dbReference type="InterPro" id="IPR027417">
    <property type="entry name" value="P-loop_NTPase"/>
</dbReference>
<dbReference type="SUPFAM" id="SSF52540">
    <property type="entry name" value="P-loop containing nucleoside triphosphate hydrolases"/>
    <property type="match status" value="1"/>
</dbReference>
<feature type="binding site" evidence="5">
    <location>
        <begin position="11"/>
        <end position="16"/>
    </location>
    <ligand>
        <name>ATP</name>
        <dbReference type="ChEBI" id="CHEBI:30616"/>
    </ligand>
</feature>
<keyword evidence="2 5" id="KW-0547">Nucleotide-binding</keyword>
<gene>
    <name evidence="5" type="primary">coaE</name>
    <name evidence="7" type="ORF">AHMF7605_10640</name>
</gene>
<dbReference type="OrthoDB" id="9812943at2"/>
<evidence type="ECO:0000313" key="7">
    <source>
        <dbReference type="EMBL" id="PSR53942.1"/>
    </source>
</evidence>
<evidence type="ECO:0000313" key="8">
    <source>
        <dbReference type="Proteomes" id="UP000240357"/>
    </source>
</evidence>
<evidence type="ECO:0000256" key="3">
    <source>
        <dbReference type="ARBA" id="ARBA00022840"/>
    </source>
</evidence>
<comment type="caution">
    <text evidence="7">The sequence shown here is derived from an EMBL/GenBank/DDBJ whole genome shotgun (WGS) entry which is preliminary data.</text>
</comment>
<evidence type="ECO:0000256" key="4">
    <source>
        <dbReference type="ARBA" id="ARBA00022993"/>
    </source>
</evidence>